<reference evidence="1 2" key="1">
    <citation type="journal article" date="2019" name="Sci. Rep.">
        <title>A high-quality genome of Eragrostis curvula grass provides insights into Poaceae evolution and supports new strategies to enhance forage quality.</title>
        <authorList>
            <person name="Carballo J."/>
            <person name="Santos B.A.C.M."/>
            <person name="Zappacosta D."/>
            <person name="Garbus I."/>
            <person name="Selva J.P."/>
            <person name="Gallo C.A."/>
            <person name="Diaz A."/>
            <person name="Albertini E."/>
            <person name="Caccamo M."/>
            <person name="Echenique V."/>
        </authorList>
    </citation>
    <scope>NUCLEOTIDE SEQUENCE [LARGE SCALE GENOMIC DNA]</scope>
    <source>
        <strain evidence="2">cv. Victoria</strain>
        <tissue evidence="1">Leaf</tissue>
    </source>
</reference>
<organism evidence="1 2">
    <name type="scientific">Eragrostis curvula</name>
    <name type="common">weeping love grass</name>
    <dbReference type="NCBI Taxonomy" id="38414"/>
    <lineage>
        <taxon>Eukaryota</taxon>
        <taxon>Viridiplantae</taxon>
        <taxon>Streptophyta</taxon>
        <taxon>Embryophyta</taxon>
        <taxon>Tracheophyta</taxon>
        <taxon>Spermatophyta</taxon>
        <taxon>Magnoliopsida</taxon>
        <taxon>Liliopsida</taxon>
        <taxon>Poales</taxon>
        <taxon>Poaceae</taxon>
        <taxon>PACMAD clade</taxon>
        <taxon>Chloridoideae</taxon>
        <taxon>Eragrostideae</taxon>
        <taxon>Eragrostidinae</taxon>
        <taxon>Eragrostis</taxon>
    </lineage>
</organism>
<comment type="caution">
    <text evidence="1">The sequence shown here is derived from an EMBL/GenBank/DDBJ whole genome shotgun (WGS) entry which is preliminary data.</text>
</comment>
<keyword evidence="2" id="KW-1185">Reference proteome</keyword>
<sequence>ICCARLCRAVFIPGFFDLPPPWRGLAEATTLSTSFVVTSSGPLIETERCPDAQLSVIENVCKWAISDFSLGGCASWVVVGLPGGWLSQVLPVEELHLEHTTKEVCIGSTQADAEGVCFMGRAMAGNEGGRRSSTDAH</sequence>
<accession>A0A5J9VTP8</accession>
<dbReference type="AlphaFoldDB" id="A0A5J9VTP8"/>
<name>A0A5J9VTP8_9POAL</name>
<gene>
    <name evidence="1" type="ORF">EJB05_11821</name>
</gene>
<dbReference type="EMBL" id="RWGY01000007">
    <property type="protein sequence ID" value="TVU38450.1"/>
    <property type="molecule type" value="Genomic_DNA"/>
</dbReference>
<evidence type="ECO:0000313" key="1">
    <source>
        <dbReference type="EMBL" id="TVU38450.1"/>
    </source>
</evidence>
<evidence type="ECO:0000313" key="2">
    <source>
        <dbReference type="Proteomes" id="UP000324897"/>
    </source>
</evidence>
<proteinExistence type="predicted"/>
<dbReference type="Gramene" id="TVU38450">
    <property type="protein sequence ID" value="TVU38450"/>
    <property type="gene ID" value="EJB05_11821"/>
</dbReference>
<feature type="non-terminal residue" evidence="1">
    <location>
        <position position="1"/>
    </location>
</feature>
<dbReference type="Proteomes" id="UP000324897">
    <property type="component" value="Chromosome 4"/>
</dbReference>
<protein>
    <submittedName>
        <fullName evidence="1">Uncharacterized protein</fullName>
    </submittedName>
</protein>